<feature type="transmembrane region" description="Helical" evidence="1">
    <location>
        <begin position="6"/>
        <end position="24"/>
    </location>
</feature>
<keyword evidence="1" id="KW-0812">Transmembrane</keyword>
<dbReference type="WBParaSite" id="HPLM_0001460901-mRNA-1">
    <property type="protein sequence ID" value="HPLM_0001460901-mRNA-1"/>
    <property type="gene ID" value="HPLM_0001460901"/>
</dbReference>
<reference evidence="2" key="1">
    <citation type="submission" date="2016-04" db="UniProtKB">
        <authorList>
            <consortium name="WormBaseParasite"/>
        </authorList>
    </citation>
    <scope>IDENTIFICATION</scope>
</reference>
<dbReference type="AlphaFoldDB" id="A0A158QQC3"/>
<accession>A0A158QQC3</accession>
<keyword evidence="1" id="KW-0472">Membrane</keyword>
<organism evidence="2">
    <name type="scientific">Haemonchus placei</name>
    <name type="common">Barber's pole worm</name>
    <dbReference type="NCBI Taxonomy" id="6290"/>
    <lineage>
        <taxon>Eukaryota</taxon>
        <taxon>Metazoa</taxon>
        <taxon>Ecdysozoa</taxon>
        <taxon>Nematoda</taxon>
        <taxon>Chromadorea</taxon>
        <taxon>Rhabditida</taxon>
        <taxon>Rhabditina</taxon>
        <taxon>Rhabditomorpha</taxon>
        <taxon>Strongyloidea</taxon>
        <taxon>Trichostrongylidae</taxon>
        <taxon>Haemonchus</taxon>
    </lineage>
</organism>
<dbReference type="OMA" id="ITVIWKT"/>
<keyword evidence="1" id="KW-1133">Transmembrane helix</keyword>
<protein>
    <submittedName>
        <fullName evidence="2">Secreted protein</fullName>
    </submittedName>
</protein>
<proteinExistence type="predicted"/>
<name>A0A158QQC3_HAEPC</name>
<sequence length="85" mass="9665">LLWYYVMHYRLTILGLITVIWKTFSIYRGFVATSWLSLGKTPTSVNCYKTSNRSSGGVCDLWSRLSSPTVSHFVISLPLSSTSRR</sequence>
<evidence type="ECO:0000256" key="1">
    <source>
        <dbReference type="SAM" id="Phobius"/>
    </source>
</evidence>
<evidence type="ECO:0000313" key="2">
    <source>
        <dbReference type="WBParaSite" id="HPLM_0001460901-mRNA-1"/>
    </source>
</evidence>